<dbReference type="EMBL" id="JAFBMS010000018">
    <property type="protein sequence ID" value="KAG9345035.1"/>
    <property type="molecule type" value="Genomic_DNA"/>
</dbReference>
<dbReference type="OrthoDB" id="5804959at2759"/>
<evidence type="ECO:0000313" key="2">
    <source>
        <dbReference type="Proteomes" id="UP000824540"/>
    </source>
</evidence>
<accession>A0A8T2NXH8</accession>
<dbReference type="AlphaFoldDB" id="A0A8T2NXH8"/>
<comment type="caution">
    <text evidence="1">The sequence shown here is derived from an EMBL/GenBank/DDBJ whole genome shotgun (WGS) entry which is preliminary data.</text>
</comment>
<reference evidence="1" key="1">
    <citation type="thesis" date="2021" institute="BYU ScholarsArchive" country="Provo, UT, USA">
        <title>Applications of and Algorithms for Genome Assembly and Genomic Analyses with an Emphasis on Marine Teleosts.</title>
        <authorList>
            <person name="Pickett B.D."/>
        </authorList>
    </citation>
    <scope>NUCLEOTIDE SEQUENCE</scope>
    <source>
        <strain evidence="1">HI-2016</strain>
    </source>
</reference>
<keyword evidence="2" id="KW-1185">Reference proteome</keyword>
<gene>
    <name evidence="1" type="ORF">JZ751_009576</name>
</gene>
<proteinExistence type="predicted"/>
<protein>
    <submittedName>
        <fullName evidence="1">Uncharacterized protein</fullName>
    </submittedName>
</protein>
<organism evidence="1 2">
    <name type="scientific">Albula glossodonta</name>
    <name type="common">roundjaw bonefish</name>
    <dbReference type="NCBI Taxonomy" id="121402"/>
    <lineage>
        <taxon>Eukaryota</taxon>
        <taxon>Metazoa</taxon>
        <taxon>Chordata</taxon>
        <taxon>Craniata</taxon>
        <taxon>Vertebrata</taxon>
        <taxon>Euteleostomi</taxon>
        <taxon>Actinopterygii</taxon>
        <taxon>Neopterygii</taxon>
        <taxon>Teleostei</taxon>
        <taxon>Albuliformes</taxon>
        <taxon>Albulidae</taxon>
        <taxon>Albula</taxon>
    </lineage>
</organism>
<sequence length="66" mass="7396">MEVELHMNWVSSVMTTPKMQYSGCSPHENNNGQAAFENPMYNTNAKSIEGKAVRFDPNLNTVCTMV</sequence>
<evidence type="ECO:0000313" key="1">
    <source>
        <dbReference type="EMBL" id="KAG9345035.1"/>
    </source>
</evidence>
<name>A0A8T2NXH8_9TELE</name>
<dbReference type="Proteomes" id="UP000824540">
    <property type="component" value="Unassembled WGS sequence"/>
</dbReference>